<keyword evidence="2" id="KW-1185">Reference proteome</keyword>
<organism evidence="1 2">
    <name type="scientific">Mycena albidolilacea</name>
    <dbReference type="NCBI Taxonomy" id="1033008"/>
    <lineage>
        <taxon>Eukaryota</taxon>
        <taxon>Fungi</taxon>
        <taxon>Dikarya</taxon>
        <taxon>Basidiomycota</taxon>
        <taxon>Agaricomycotina</taxon>
        <taxon>Agaricomycetes</taxon>
        <taxon>Agaricomycetidae</taxon>
        <taxon>Agaricales</taxon>
        <taxon>Marasmiineae</taxon>
        <taxon>Mycenaceae</taxon>
        <taxon>Mycena</taxon>
    </lineage>
</organism>
<comment type="caution">
    <text evidence="1">The sequence shown here is derived from an EMBL/GenBank/DDBJ whole genome shotgun (WGS) entry which is preliminary data.</text>
</comment>
<proteinExistence type="predicted"/>
<sequence>MFQGRNPSLIRKPSDYGNFVTTLLPSALAANSFAGANNYYLYTLPTADRIAILNGMQVLRTWVTGVGAGQKVSNNIAETLVSAAGGPSLDLANSDQWPNGADIVRLNISAIHATWPPSVRAILMCYSAVKCTDIQLWMGPEVTDLGPSQSQEVEQ</sequence>
<name>A0AAD7ELF2_9AGAR</name>
<evidence type="ECO:0000313" key="1">
    <source>
        <dbReference type="EMBL" id="KAJ7331376.1"/>
    </source>
</evidence>
<dbReference type="EMBL" id="JARIHO010000035">
    <property type="protein sequence ID" value="KAJ7331376.1"/>
    <property type="molecule type" value="Genomic_DNA"/>
</dbReference>
<reference evidence="1" key="1">
    <citation type="submission" date="2023-03" db="EMBL/GenBank/DDBJ databases">
        <title>Massive genome expansion in bonnet fungi (Mycena s.s.) driven by repeated elements and novel gene families across ecological guilds.</title>
        <authorList>
            <consortium name="Lawrence Berkeley National Laboratory"/>
            <person name="Harder C.B."/>
            <person name="Miyauchi S."/>
            <person name="Viragh M."/>
            <person name="Kuo A."/>
            <person name="Thoen E."/>
            <person name="Andreopoulos B."/>
            <person name="Lu D."/>
            <person name="Skrede I."/>
            <person name="Drula E."/>
            <person name="Henrissat B."/>
            <person name="Morin E."/>
            <person name="Kohler A."/>
            <person name="Barry K."/>
            <person name="LaButti K."/>
            <person name="Morin E."/>
            <person name="Salamov A."/>
            <person name="Lipzen A."/>
            <person name="Mereny Z."/>
            <person name="Hegedus B."/>
            <person name="Baldrian P."/>
            <person name="Stursova M."/>
            <person name="Weitz H."/>
            <person name="Taylor A."/>
            <person name="Grigoriev I.V."/>
            <person name="Nagy L.G."/>
            <person name="Martin F."/>
            <person name="Kauserud H."/>
        </authorList>
    </citation>
    <scope>NUCLEOTIDE SEQUENCE</scope>
    <source>
        <strain evidence="1">CBHHK002</strain>
    </source>
</reference>
<accession>A0AAD7ELF2</accession>
<gene>
    <name evidence="1" type="ORF">DFH08DRAFT_814683</name>
</gene>
<evidence type="ECO:0000313" key="2">
    <source>
        <dbReference type="Proteomes" id="UP001218218"/>
    </source>
</evidence>
<dbReference type="AlphaFoldDB" id="A0AAD7ELF2"/>
<protein>
    <submittedName>
        <fullName evidence="1">Uncharacterized protein</fullName>
    </submittedName>
</protein>
<dbReference type="Proteomes" id="UP001218218">
    <property type="component" value="Unassembled WGS sequence"/>
</dbReference>